<evidence type="ECO:0000256" key="6">
    <source>
        <dbReference type="SAM" id="Phobius"/>
    </source>
</evidence>
<evidence type="ECO:0000256" key="2">
    <source>
        <dbReference type="ARBA" id="ARBA00008333"/>
    </source>
</evidence>
<proteinExistence type="inferred from homology"/>
<feature type="transmembrane region" description="Helical" evidence="6">
    <location>
        <begin position="205"/>
        <end position="223"/>
    </location>
</feature>
<feature type="transmembrane region" description="Helical" evidence="6">
    <location>
        <begin position="171"/>
        <end position="193"/>
    </location>
</feature>
<keyword evidence="3 6" id="KW-0812">Transmembrane</keyword>
<dbReference type="Pfam" id="PF03239">
    <property type="entry name" value="FTR1"/>
    <property type="match status" value="1"/>
</dbReference>
<accession>S9SBS6</accession>
<evidence type="ECO:0000256" key="1">
    <source>
        <dbReference type="ARBA" id="ARBA00004141"/>
    </source>
</evidence>
<reference evidence="8 9" key="1">
    <citation type="submission" date="2013-04" db="EMBL/GenBank/DDBJ databases">
        <authorList>
            <person name="Kuznetsov B."/>
            <person name="Ivanovsky R."/>
        </authorList>
    </citation>
    <scope>NUCLEOTIDE SEQUENCE [LARGE SCALE GENOMIC DNA]</scope>
    <source>
        <strain evidence="8 9">MGU-K5</strain>
    </source>
</reference>
<dbReference type="InterPro" id="IPR004923">
    <property type="entry name" value="FTR1/Fip1/EfeU"/>
</dbReference>
<dbReference type="GO" id="GO:0033573">
    <property type="term" value="C:high-affinity iron permease complex"/>
    <property type="evidence" value="ECO:0007669"/>
    <property type="project" value="InterPro"/>
</dbReference>
<sequence>MMRRLLLALAVIVSFGLSCPASSLAAPLDIAAAVSAVQAKGDALVESYDPAQKMPTMRGFSSLYFEQFDGDLENTIGAADPALKSELEAGFAQVIGQVRKGGTPAEVQASWQALRDGLDRVPSRIGGGGAWATFLQSFLILVREGFEAMLVVTALVAYLRRSGAPEKARVVYQGVGLALLASLAMAWGMSTLFSMSGAGREAMEGGTMLLASAVLFYCSYWLFAKREAARWQSYVQSQIDQALSGGRLYALGFAAFLAVFREGAETVLFYQALAAGAPGQMPALLGGLALAIVALAAIYVAMRVLSIRLPLRLFFGVTAALLYYLAFFVRRERRGRDAEWPCPAGDAAGRLAQSELVGGLSHP</sequence>
<comment type="caution">
    <text evidence="8">The sequence shown here is derived from an EMBL/GenBank/DDBJ whole genome shotgun (WGS) entry which is preliminary data.</text>
</comment>
<protein>
    <submittedName>
        <fullName evidence="8">High-affinity Fe2+/Pb2+ permease</fullName>
    </submittedName>
</protein>
<dbReference type="Proteomes" id="UP000015350">
    <property type="component" value="Unassembled WGS sequence"/>
</dbReference>
<organism evidence="8 9">
    <name type="scientific">Magnetospirillum fulvum MGU-K5</name>
    <dbReference type="NCBI Taxonomy" id="1316936"/>
    <lineage>
        <taxon>Bacteria</taxon>
        <taxon>Pseudomonadati</taxon>
        <taxon>Pseudomonadota</taxon>
        <taxon>Alphaproteobacteria</taxon>
        <taxon>Rhodospirillales</taxon>
        <taxon>Rhodospirillaceae</taxon>
        <taxon>Magnetospirillum</taxon>
    </lineage>
</organism>
<evidence type="ECO:0000256" key="5">
    <source>
        <dbReference type="ARBA" id="ARBA00023136"/>
    </source>
</evidence>
<keyword evidence="4 6" id="KW-1133">Transmembrane helix</keyword>
<dbReference type="eggNOG" id="COG0672">
    <property type="taxonomic scope" value="Bacteria"/>
</dbReference>
<name>S9SBS6_MAGFU</name>
<dbReference type="RefSeq" id="WP_021132372.1">
    <property type="nucleotide sequence ID" value="NZ_AQPH01000036.1"/>
</dbReference>
<evidence type="ECO:0000313" key="9">
    <source>
        <dbReference type="Proteomes" id="UP000015350"/>
    </source>
</evidence>
<feature type="transmembrane region" description="Helical" evidence="6">
    <location>
        <begin position="244"/>
        <end position="261"/>
    </location>
</feature>
<feature type="transmembrane region" description="Helical" evidence="6">
    <location>
        <begin position="309"/>
        <end position="329"/>
    </location>
</feature>
<feature type="chain" id="PRO_5004556436" evidence="7">
    <location>
        <begin position="26"/>
        <end position="363"/>
    </location>
</feature>
<dbReference type="STRING" id="1316936.K678_10230"/>
<feature type="signal peptide" evidence="7">
    <location>
        <begin position="1"/>
        <end position="25"/>
    </location>
</feature>
<evidence type="ECO:0000256" key="3">
    <source>
        <dbReference type="ARBA" id="ARBA00022692"/>
    </source>
</evidence>
<dbReference type="GO" id="GO:0015093">
    <property type="term" value="F:ferrous iron transmembrane transporter activity"/>
    <property type="evidence" value="ECO:0007669"/>
    <property type="project" value="TreeGrafter"/>
</dbReference>
<gene>
    <name evidence="8" type="ORF">K678_10230</name>
</gene>
<feature type="transmembrane region" description="Helical" evidence="6">
    <location>
        <begin position="138"/>
        <end position="159"/>
    </location>
</feature>
<evidence type="ECO:0000256" key="4">
    <source>
        <dbReference type="ARBA" id="ARBA00022989"/>
    </source>
</evidence>
<feature type="transmembrane region" description="Helical" evidence="6">
    <location>
        <begin position="281"/>
        <end position="302"/>
    </location>
</feature>
<dbReference type="EMBL" id="AQPH01000036">
    <property type="protein sequence ID" value="EPY01543.1"/>
    <property type="molecule type" value="Genomic_DNA"/>
</dbReference>
<keyword evidence="7" id="KW-0732">Signal</keyword>
<keyword evidence="5 6" id="KW-0472">Membrane</keyword>
<comment type="subcellular location">
    <subcellularLocation>
        <location evidence="1">Membrane</location>
        <topology evidence="1">Multi-pass membrane protein</topology>
    </subcellularLocation>
</comment>
<evidence type="ECO:0000256" key="7">
    <source>
        <dbReference type="SAM" id="SignalP"/>
    </source>
</evidence>
<dbReference type="PANTHER" id="PTHR31632:SF2">
    <property type="entry name" value="PLASMA MEMBRANE IRON PERMEASE"/>
    <property type="match status" value="1"/>
</dbReference>
<dbReference type="PANTHER" id="PTHR31632">
    <property type="entry name" value="IRON TRANSPORTER FTH1"/>
    <property type="match status" value="1"/>
</dbReference>
<dbReference type="AlphaFoldDB" id="S9SBS6"/>
<dbReference type="PROSITE" id="PS51257">
    <property type="entry name" value="PROKAR_LIPOPROTEIN"/>
    <property type="match status" value="1"/>
</dbReference>
<comment type="similarity">
    <text evidence="2">Belongs to the oxidase-dependent Fe transporter (OFeT) (TC 9.A.10.1) family.</text>
</comment>
<evidence type="ECO:0000313" key="8">
    <source>
        <dbReference type="EMBL" id="EPY01543.1"/>
    </source>
</evidence>
<dbReference type="PATRIC" id="fig|1316936.3.peg.2040"/>